<dbReference type="Pfam" id="PF01000">
    <property type="entry name" value="RNA_pol_A_bac"/>
    <property type="match status" value="1"/>
</dbReference>
<dbReference type="SUPFAM" id="SSF56553">
    <property type="entry name" value="Insert subdomain of RNA polymerase alpha subunit"/>
    <property type="match status" value="1"/>
</dbReference>
<feature type="compositionally biased region" description="Basic residues" evidence="11">
    <location>
        <begin position="327"/>
        <end position="338"/>
    </location>
</feature>
<comment type="caution">
    <text evidence="13">The sequence shown here is derived from an EMBL/GenBank/DDBJ whole genome shotgun (WGS) entry which is preliminary data.</text>
</comment>
<keyword evidence="4 13" id="KW-0240">DNA-directed RNA polymerase</keyword>
<comment type="similarity">
    <text evidence="1">Belongs to the RNA polymerase alpha chain family.</text>
</comment>
<evidence type="ECO:0000256" key="6">
    <source>
        <dbReference type="ARBA" id="ARBA00022695"/>
    </source>
</evidence>
<dbReference type="CDD" id="cd06928">
    <property type="entry name" value="RNAP_alpha_NTD"/>
    <property type="match status" value="1"/>
</dbReference>
<dbReference type="GO" id="GO:0005737">
    <property type="term" value="C:cytoplasm"/>
    <property type="evidence" value="ECO:0007669"/>
    <property type="project" value="UniProtKB-ARBA"/>
</dbReference>
<evidence type="ECO:0000313" key="14">
    <source>
        <dbReference type="Proteomes" id="UP000230586"/>
    </source>
</evidence>
<evidence type="ECO:0000256" key="2">
    <source>
        <dbReference type="ARBA" id="ARBA00012418"/>
    </source>
</evidence>
<dbReference type="EMBL" id="PEXX01000046">
    <property type="protein sequence ID" value="PIU10495.1"/>
    <property type="molecule type" value="Genomic_DNA"/>
</dbReference>
<dbReference type="Gene3D" id="2.170.120.12">
    <property type="entry name" value="DNA-directed RNA polymerase, insert domain"/>
    <property type="match status" value="1"/>
</dbReference>
<dbReference type="GO" id="GO:0046983">
    <property type="term" value="F:protein dimerization activity"/>
    <property type="evidence" value="ECO:0007669"/>
    <property type="project" value="InterPro"/>
</dbReference>
<evidence type="ECO:0000256" key="3">
    <source>
        <dbReference type="ARBA" id="ARBA00015972"/>
    </source>
</evidence>
<dbReference type="Proteomes" id="UP000230586">
    <property type="component" value="Unassembled WGS sequence"/>
</dbReference>
<protein>
    <recommendedName>
        <fullName evidence="3">DNA-directed RNA polymerase subunit alpha</fullName>
        <ecNumber evidence="2">2.7.7.6</ecNumber>
    </recommendedName>
    <alternativeName>
        <fullName evidence="9">RNA polymerase subunit alpha</fullName>
    </alternativeName>
    <alternativeName>
        <fullName evidence="8">Transcriptase subunit alpha</fullName>
    </alternativeName>
</protein>
<dbReference type="SMART" id="SM00662">
    <property type="entry name" value="RPOLD"/>
    <property type="match status" value="1"/>
</dbReference>
<dbReference type="GO" id="GO:0003677">
    <property type="term" value="F:DNA binding"/>
    <property type="evidence" value="ECO:0007669"/>
    <property type="project" value="InterPro"/>
</dbReference>
<dbReference type="InterPro" id="IPR011262">
    <property type="entry name" value="DNA-dir_RNA_pol_insert"/>
</dbReference>
<keyword evidence="6" id="KW-0548">Nucleotidyltransferase</keyword>
<dbReference type="NCBIfam" id="NF003519">
    <property type="entry name" value="PRK05182.2-5"/>
    <property type="match status" value="1"/>
</dbReference>
<evidence type="ECO:0000256" key="4">
    <source>
        <dbReference type="ARBA" id="ARBA00022478"/>
    </source>
</evidence>
<evidence type="ECO:0000256" key="1">
    <source>
        <dbReference type="ARBA" id="ARBA00007123"/>
    </source>
</evidence>
<evidence type="ECO:0000256" key="7">
    <source>
        <dbReference type="ARBA" id="ARBA00023163"/>
    </source>
</evidence>
<dbReference type="NCBIfam" id="TIGR02027">
    <property type="entry name" value="rpoA"/>
    <property type="match status" value="1"/>
</dbReference>
<evidence type="ECO:0000259" key="12">
    <source>
        <dbReference type="SMART" id="SM00662"/>
    </source>
</evidence>
<dbReference type="InterPro" id="IPR011773">
    <property type="entry name" value="DNA-dir_RpoA"/>
</dbReference>
<sequence>MLNFIQDNFARRPCLIVLNIFYSRHKDLSVYLFTKYKYNYMELIPNPHKVDYQPENDARGKFIIEPLYPGYGITLGNMLRRVILSSIPGAAITSVKINGVNHEFSTVNYAKEDVVDIILNIKQIKLRIADGVEATHDAPMIMKIDKKGEGKVTAGDIEVPSQIEIINKNMIIATLTDKAASFEAEFTVEKGRGYLPVENFKGEKFDIGCIAIDAIFTPINQVVADIERVRVGEMTDWDKLILTVETDGSVTPEEAFDLAVNILCEQLNFLKNRNNSDNIRVDICESEKAKTDETLEDEDMSIDAVDKARKEGKKEKKTLKGINNEQKKKRGRPKKEQN</sequence>
<accession>A0A2M6XS79</accession>
<dbReference type="InterPro" id="IPR036603">
    <property type="entry name" value="RBP11-like"/>
</dbReference>
<gene>
    <name evidence="13" type="ORF">COT27_02820</name>
</gene>
<dbReference type="GO" id="GO:0000428">
    <property type="term" value="C:DNA-directed RNA polymerase complex"/>
    <property type="evidence" value="ECO:0007669"/>
    <property type="project" value="UniProtKB-KW"/>
</dbReference>
<evidence type="ECO:0000256" key="5">
    <source>
        <dbReference type="ARBA" id="ARBA00022679"/>
    </source>
</evidence>
<proteinExistence type="inferred from homology"/>
<feature type="domain" description="DNA-directed RNA polymerase RpoA/D/Rpb3-type" evidence="12">
    <location>
        <begin position="59"/>
        <end position="273"/>
    </location>
</feature>
<dbReference type="AlphaFoldDB" id="A0A2M6XS79"/>
<name>A0A2M6XS79_9BACT</name>
<dbReference type="FunFam" id="2.170.120.12:FF:000001">
    <property type="entry name" value="DNA-directed RNA polymerase subunit alpha"/>
    <property type="match status" value="1"/>
</dbReference>
<comment type="catalytic activity">
    <reaction evidence="10">
        <text>RNA(n) + a ribonucleoside 5'-triphosphate = RNA(n+1) + diphosphate</text>
        <dbReference type="Rhea" id="RHEA:21248"/>
        <dbReference type="Rhea" id="RHEA-COMP:14527"/>
        <dbReference type="Rhea" id="RHEA-COMP:17342"/>
        <dbReference type="ChEBI" id="CHEBI:33019"/>
        <dbReference type="ChEBI" id="CHEBI:61557"/>
        <dbReference type="ChEBI" id="CHEBI:140395"/>
        <dbReference type="EC" id="2.7.7.6"/>
    </reaction>
</comment>
<evidence type="ECO:0000256" key="8">
    <source>
        <dbReference type="ARBA" id="ARBA00032524"/>
    </source>
</evidence>
<dbReference type="InterPro" id="IPR036643">
    <property type="entry name" value="RNApol_insert_sf"/>
</dbReference>
<evidence type="ECO:0000313" key="13">
    <source>
        <dbReference type="EMBL" id="PIU10495.1"/>
    </source>
</evidence>
<organism evidence="13 14">
    <name type="scientific">Candidatus Kuenenbacteria bacterium CG08_land_8_20_14_0_20_37_23</name>
    <dbReference type="NCBI Taxonomy" id="1974617"/>
    <lineage>
        <taxon>Bacteria</taxon>
        <taxon>Candidatus Kueneniibacteriota</taxon>
    </lineage>
</organism>
<feature type="region of interest" description="Disordered" evidence="11">
    <location>
        <begin position="290"/>
        <end position="338"/>
    </location>
</feature>
<feature type="compositionally biased region" description="Basic and acidic residues" evidence="11">
    <location>
        <begin position="304"/>
        <end position="314"/>
    </location>
</feature>
<keyword evidence="5" id="KW-0808">Transferase</keyword>
<dbReference type="EC" id="2.7.7.6" evidence="2"/>
<evidence type="ECO:0000256" key="10">
    <source>
        <dbReference type="ARBA" id="ARBA00048552"/>
    </source>
</evidence>
<reference evidence="14" key="1">
    <citation type="submission" date="2017-09" db="EMBL/GenBank/DDBJ databases">
        <title>Depth-based differentiation of microbial function through sediment-hosted aquifers and enrichment of novel symbionts in the deep terrestrial subsurface.</title>
        <authorList>
            <person name="Probst A.J."/>
            <person name="Ladd B."/>
            <person name="Jarett J.K."/>
            <person name="Geller-Mcgrath D.E."/>
            <person name="Sieber C.M.K."/>
            <person name="Emerson J.B."/>
            <person name="Anantharaman K."/>
            <person name="Thomas B.C."/>
            <person name="Malmstrom R."/>
            <person name="Stieglmeier M."/>
            <person name="Klingl A."/>
            <person name="Woyke T."/>
            <person name="Ryan C.M."/>
            <person name="Banfield J.F."/>
        </authorList>
    </citation>
    <scope>NUCLEOTIDE SEQUENCE [LARGE SCALE GENOMIC DNA]</scope>
</reference>
<dbReference type="GO" id="GO:0006351">
    <property type="term" value="P:DNA-templated transcription"/>
    <property type="evidence" value="ECO:0007669"/>
    <property type="project" value="InterPro"/>
</dbReference>
<keyword evidence="7" id="KW-0804">Transcription</keyword>
<dbReference type="InterPro" id="IPR011263">
    <property type="entry name" value="DNA-dir_RNA_pol_RpoA/D/Rpb3"/>
</dbReference>
<dbReference type="Gene3D" id="3.30.1360.10">
    <property type="entry name" value="RNA polymerase, RBP11-like subunit"/>
    <property type="match status" value="1"/>
</dbReference>
<dbReference type="Pfam" id="PF01193">
    <property type="entry name" value="RNA_pol_L"/>
    <property type="match status" value="1"/>
</dbReference>
<evidence type="ECO:0000256" key="9">
    <source>
        <dbReference type="ARBA" id="ARBA00033070"/>
    </source>
</evidence>
<dbReference type="SUPFAM" id="SSF55257">
    <property type="entry name" value="RBP11-like subunits of RNA polymerase"/>
    <property type="match status" value="1"/>
</dbReference>
<dbReference type="GO" id="GO:0003899">
    <property type="term" value="F:DNA-directed RNA polymerase activity"/>
    <property type="evidence" value="ECO:0007669"/>
    <property type="project" value="UniProtKB-EC"/>
</dbReference>
<evidence type="ECO:0000256" key="11">
    <source>
        <dbReference type="SAM" id="MobiDB-lite"/>
    </source>
</evidence>